<organism evidence="2">
    <name type="scientific">Candida tenuis (strain ATCC 10573 / BCRC 21748 / CBS 615 / JCM 9827 / NBRC 10315 / NRRL Y-1498 / VKM Y-70)</name>
    <name type="common">Yeast</name>
    <name type="synonym">Yamadazyma tenuis</name>
    <dbReference type="NCBI Taxonomy" id="590646"/>
    <lineage>
        <taxon>Eukaryota</taxon>
        <taxon>Fungi</taxon>
        <taxon>Dikarya</taxon>
        <taxon>Ascomycota</taxon>
        <taxon>Saccharomycotina</taxon>
        <taxon>Pichiomycetes</taxon>
        <taxon>Debaryomycetaceae</taxon>
        <taxon>Yamadazyma</taxon>
    </lineage>
</organism>
<gene>
    <name evidence="1" type="ORF">CANTEDRAFT_113613</name>
</gene>
<name>G3B102_CANTC</name>
<dbReference type="EMBL" id="GL996515">
    <property type="protein sequence ID" value="EGV64849.1"/>
    <property type="molecule type" value="Genomic_DNA"/>
</dbReference>
<feature type="non-terminal residue" evidence="1">
    <location>
        <position position="229"/>
    </location>
</feature>
<dbReference type="HOGENOM" id="CLU_076653_0_0_1"/>
<keyword evidence="2" id="KW-1185">Reference proteome</keyword>
<dbReference type="CDD" id="cd11693">
    <property type="entry name" value="HRI1_C_like"/>
    <property type="match status" value="1"/>
</dbReference>
<sequence length="229" mass="26156">MVIYSKGEHFVDIRVFKDHYPVIEENPRSLKQFTDTFEWTMTGDEIPMEAAIPDTYVLSFTHEIDSLAVVKSIEENIPVEQCLSEPDVGTFWKLPDSEDRKETGNMTNPATGKKGDYVEIWRSLSALNATPSEDVRETPHDIANDKNLHVLRVLDNEQFEGQFIRSGAWCQGLLYDKLNKIVPLNVVRGYFDGEKWQWLIKYGSFNFPVLFSGSIGDTIDINGVVWSCI</sequence>
<dbReference type="eggNOG" id="ENOG502S8GG">
    <property type="taxonomic scope" value="Eukaryota"/>
</dbReference>
<evidence type="ECO:0000313" key="1">
    <source>
        <dbReference type="EMBL" id="EGV64849.1"/>
    </source>
</evidence>
<evidence type="ECO:0008006" key="3">
    <source>
        <dbReference type="Google" id="ProtNLM"/>
    </source>
</evidence>
<evidence type="ECO:0000313" key="2">
    <source>
        <dbReference type="Proteomes" id="UP000000707"/>
    </source>
</evidence>
<accession>G3B102</accession>
<dbReference type="AlphaFoldDB" id="G3B102"/>
<dbReference type="Gene3D" id="2.40.128.310">
    <property type="entry name" value="Protein HRI1, C-terminal domain"/>
    <property type="match status" value="1"/>
</dbReference>
<dbReference type="Proteomes" id="UP000000707">
    <property type="component" value="Unassembled WGS sequence"/>
</dbReference>
<dbReference type="Gene3D" id="2.40.128.320">
    <property type="entry name" value="Protein HRI1, N-terminal domain"/>
    <property type="match status" value="1"/>
</dbReference>
<dbReference type="InterPro" id="IPR031818">
    <property type="entry name" value="Hri1"/>
</dbReference>
<dbReference type="OrthoDB" id="4045395at2759"/>
<reference evidence="1 2" key="1">
    <citation type="journal article" date="2011" name="Proc. Natl. Acad. Sci. U.S.A.">
        <title>Comparative genomics of xylose-fermenting fungi for enhanced biofuel production.</title>
        <authorList>
            <person name="Wohlbach D.J."/>
            <person name="Kuo A."/>
            <person name="Sato T.K."/>
            <person name="Potts K.M."/>
            <person name="Salamov A.A."/>
            <person name="LaButti K.M."/>
            <person name="Sun H."/>
            <person name="Clum A."/>
            <person name="Pangilinan J.L."/>
            <person name="Lindquist E.A."/>
            <person name="Lucas S."/>
            <person name="Lapidus A."/>
            <person name="Jin M."/>
            <person name="Gunawan C."/>
            <person name="Balan V."/>
            <person name="Dale B.E."/>
            <person name="Jeffries T.W."/>
            <person name="Zinkel R."/>
            <person name="Barry K.W."/>
            <person name="Grigoriev I.V."/>
            <person name="Gasch A.P."/>
        </authorList>
    </citation>
    <scope>NUCLEOTIDE SEQUENCE [LARGE SCALE GENOMIC DNA]</scope>
    <source>
        <strain evidence="2">ATCC 10573 / BCRC 21748 / CBS 615 / JCM 9827 / NBRC 10315 / NRRL Y-1498 / VKM Y-70</strain>
    </source>
</reference>
<proteinExistence type="predicted"/>
<protein>
    <recommendedName>
        <fullName evidence="3">Protein HRI1</fullName>
    </recommendedName>
</protein>
<dbReference type="InterPro" id="IPR043047">
    <property type="entry name" value="Hri1_N_sf"/>
</dbReference>
<dbReference type="Pfam" id="PF16815">
    <property type="entry name" value="HRI1"/>
    <property type="match status" value="1"/>
</dbReference>